<dbReference type="GO" id="GO:0005829">
    <property type="term" value="C:cytosol"/>
    <property type="evidence" value="ECO:0007669"/>
    <property type="project" value="TreeGrafter"/>
</dbReference>
<dbReference type="PROSITE" id="PS50042">
    <property type="entry name" value="CNMP_BINDING_3"/>
    <property type="match status" value="1"/>
</dbReference>
<dbReference type="InterPro" id="IPR000595">
    <property type="entry name" value="cNMP-bd_dom"/>
</dbReference>
<dbReference type="GO" id="GO:0003700">
    <property type="term" value="F:DNA-binding transcription factor activity"/>
    <property type="evidence" value="ECO:0007669"/>
    <property type="project" value="TreeGrafter"/>
</dbReference>
<gene>
    <name evidence="2" type="ORF">GCM10007392_22140</name>
</gene>
<organism evidence="2 3">
    <name type="scientific">Saccharospirillum salsuginis</name>
    <dbReference type="NCBI Taxonomy" id="418750"/>
    <lineage>
        <taxon>Bacteria</taxon>
        <taxon>Pseudomonadati</taxon>
        <taxon>Pseudomonadota</taxon>
        <taxon>Gammaproteobacteria</taxon>
        <taxon>Oceanospirillales</taxon>
        <taxon>Saccharospirillaceae</taxon>
        <taxon>Saccharospirillum</taxon>
    </lineage>
</organism>
<evidence type="ECO:0000313" key="2">
    <source>
        <dbReference type="EMBL" id="GGX54366.1"/>
    </source>
</evidence>
<dbReference type="PANTHER" id="PTHR24567">
    <property type="entry name" value="CRP FAMILY TRANSCRIPTIONAL REGULATORY PROTEIN"/>
    <property type="match status" value="1"/>
</dbReference>
<evidence type="ECO:0000313" key="3">
    <source>
        <dbReference type="Proteomes" id="UP000626148"/>
    </source>
</evidence>
<dbReference type="Pfam" id="PF00027">
    <property type="entry name" value="cNMP_binding"/>
    <property type="match status" value="1"/>
</dbReference>
<dbReference type="SUPFAM" id="SSF51206">
    <property type="entry name" value="cAMP-binding domain-like"/>
    <property type="match status" value="1"/>
</dbReference>
<dbReference type="PANTHER" id="PTHR24567:SF74">
    <property type="entry name" value="HTH-TYPE TRANSCRIPTIONAL REGULATOR ARCR"/>
    <property type="match status" value="1"/>
</dbReference>
<proteinExistence type="predicted"/>
<dbReference type="CDD" id="cd00038">
    <property type="entry name" value="CAP_ED"/>
    <property type="match status" value="1"/>
</dbReference>
<dbReference type="EMBL" id="BMXR01000005">
    <property type="protein sequence ID" value="GGX54366.1"/>
    <property type="molecule type" value="Genomic_DNA"/>
</dbReference>
<sequence length="254" mass="28287">MFTLVKHPDNWLARAQNHQIQCLKNVPAAPSETKTLPRDALMNEDTLNWALVRPSEGLMGLAIDGNRLVAIEPGDAWLGHPGSRLNWFQEGAVTFDIWHWSDLPEDYIPTLISGFHDSLLELLHYNAQLPQDPAPGFEFFRSGDVIIREGEVADCVYTLIQGRAKVLRDGTQLGVAREGEILGLQAMLLNSTRTATVVAEGSCSAVRVDYDRFQNLIASRPELVVSTLETMAKQIERMNQRLLQIDPGPSDDTD</sequence>
<dbReference type="InterPro" id="IPR050397">
    <property type="entry name" value="Env_Response_Regulators"/>
</dbReference>
<dbReference type="Gene3D" id="2.60.120.10">
    <property type="entry name" value="Jelly Rolls"/>
    <property type="match status" value="1"/>
</dbReference>
<keyword evidence="3" id="KW-1185">Reference proteome</keyword>
<dbReference type="Proteomes" id="UP000626148">
    <property type="component" value="Unassembled WGS sequence"/>
</dbReference>
<comment type="caution">
    <text evidence="2">The sequence shown here is derived from an EMBL/GenBank/DDBJ whole genome shotgun (WGS) entry which is preliminary data.</text>
</comment>
<reference evidence="2" key="2">
    <citation type="submission" date="2020-09" db="EMBL/GenBank/DDBJ databases">
        <authorList>
            <person name="Sun Q."/>
            <person name="Kim S."/>
        </authorList>
    </citation>
    <scope>NUCLEOTIDE SEQUENCE</scope>
    <source>
        <strain evidence="2">KCTC 22169</strain>
    </source>
</reference>
<dbReference type="InterPro" id="IPR014710">
    <property type="entry name" value="RmlC-like_jellyroll"/>
</dbReference>
<reference evidence="2" key="1">
    <citation type="journal article" date="2014" name="Int. J. Syst. Evol. Microbiol.">
        <title>Complete genome sequence of Corynebacterium casei LMG S-19264T (=DSM 44701T), isolated from a smear-ripened cheese.</title>
        <authorList>
            <consortium name="US DOE Joint Genome Institute (JGI-PGF)"/>
            <person name="Walter F."/>
            <person name="Albersmeier A."/>
            <person name="Kalinowski J."/>
            <person name="Ruckert C."/>
        </authorList>
    </citation>
    <scope>NUCLEOTIDE SEQUENCE</scope>
    <source>
        <strain evidence="2">KCTC 22169</strain>
    </source>
</reference>
<dbReference type="AlphaFoldDB" id="A0A918N9P3"/>
<dbReference type="RefSeq" id="WP_189608611.1">
    <property type="nucleotide sequence ID" value="NZ_BMXR01000005.1"/>
</dbReference>
<evidence type="ECO:0000259" key="1">
    <source>
        <dbReference type="PROSITE" id="PS50042"/>
    </source>
</evidence>
<name>A0A918N9P3_9GAMM</name>
<dbReference type="InterPro" id="IPR018490">
    <property type="entry name" value="cNMP-bd_dom_sf"/>
</dbReference>
<dbReference type="SMART" id="SM00100">
    <property type="entry name" value="cNMP"/>
    <property type="match status" value="1"/>
</dbReference>
<protein>
    <recommendedName>
        <fullName evidence="1">Cyclic nucleotide-binding domain-containing protein</fullName>
    </recommendedName>
</protein>
<accession>A0A918N9P3</accession>
<feature type="domain" description="Cyclic nucleotide-binding" evidence="1">
    <location>
        <begin position="140"/>
        <end position="234"/>
    </location>
</feature>